<protein>
    <submittedName>
        <fullName evidence="1">Uncharacterized protein</fullName>
    </submittedName>
</protein>
<sequence length="242" mass="25433">MLVNHSSLPLCICNEAKRAKLTRPKQDWGHISGTAASLLRLNAPALDNPARSGSAAGDAAAPSPSFVSRLFRSRSLASVDSEGTNNSEASGVWRSLTAGLSSGLQGLGSNPTGAQPLTVQRSGGIASCTEIYAVPPPDVELGIRYDTGEVLCETVHVEPFNQIREVLTLRTVTAPTKLFGRRWLNRSMQLLVTVTFLGSYTHVVVDDFTAVQPSESNLGPAATGTAGPQPWLGADKACGPIP</sequence>
<dbReference type="VEuPathDB" id="CryptoDB:GNI_111830"/>
<gene>
    <name evidence="1" type="ORF">GNI_111830</name>
</gene>
<reference evidence="1" key="1">
    <citation type="submission" date="2013-12" db="EMBL/GenBank/DDBJ databases">
        <authorList>
            <person name="Omoto C.K."/>
            <person name="Sibley D."/>
            <person name="Venepally P."/>
            <person name="Hadjithomas M."/>
            <person name="Karamycheva S."/>
            <person name="Brunk B."/>
            <person name="Roos D."/>
            <person name="Caler E."/>
            <person name="Lorenzi H."/>
        </authorList>
    </citation>
    <scope>NUCLEOTIDE SEQUENCE</scope>
</reference>
<keyword evidence="2" id="KW-1185">Reference proteome</keyword>
<evidence type="ECO:0000313" key="1">
    <source>
        <dbReference type="EMBL" id="EZG55488.1"/>
    </source>
</evidence>
<dbReference type="GeneID" id="22913952"/>
<dbReference type="RefSeq" id="XP_011131532.1">
    <property type="nucleotide sequence ID" value="XM_011133230.1"/>
</dbReference>
<name>A0A023B3G4_GRENI</name>
<dbReference type="Proteomes" id="UP000019763">
    <property type="component" value="Unassembled WGS sequence"/>
</dbReference>
<organism evidence="1 2">
    <name type="scientific">Gregarina niphandrodes</name>
    <name type="common">Septate eugregarine</name>
    <dbReference type="NCBI Taxonomy" id="110365"/>
    <lineage>
        <taxon>Eukaryota</taxon>
        <taxon>Sar</taxon>
        <taxon>Alveolata</taxon>
        <taxon>Apicomplexa</taxon>
        <taxon>Conoidasida</taxon>
        <taxon>Gregarinasina</taxon>
        <taxon>Eugregarinorida</taxon>
        <taxon>Gregarinidae</taxon>
        <taxon>Gregarina</taxon>
    </lineage>
</organism>
<evidence type="ECO:0000313" key="2">
    <source>
        <dbReference type="Proteomes" id="UP000019763"/>
    </source>
</evidence>
<dbReference type="EMBL" id="AFNH02000835">
    <property type="protein sequence ID" value="EZG55488.1"/>
    <property type="molecule type" value="Genomic_DNA"/>
</dbReference>
<proteinExistence type="predicted"/>
<comment type="caution">
    <text evidence="1">The sequence shown here is derived from an EMBL/GenBank/DDBJ whole genome shotgun (WGS) entry which is preliminary data.</text>
</comment>
<dbReference type="AlphaFoldDB" id="A0A023B3G4"/>
<accession>A0A023B3G4</accession>